<evidence type="ECO:0000256" key="1">
    <source>
        <dbReference type="ARBA" id="ARBA00004123"/>
    </source>
</evidence>
<evidence type="ECO:0000313" key="9">
    <source>
        <dbReference type="Proteomes" id="UP000775213"/>
    </source>
</evidence>
<dbReference type="GO" id="GO:0006397">
    <property type="term" value="P:mRNA processing"/>
    <property type="evidence" value="ECO:0007669"/>
    <property type="project" value="UniProtKB-KW"/>
</dbReference>
<dbReference type="AlphaFoldDB" id="A0AAV7HD38"/>
<dbReference type="Proteomes" id="UP000775213">
    <property type="component" value="Unassembled WGS sequence"/>
</dbReference>
<dbReference type="GO" id="GO:0008380">
    <property type="term" value="P:RNA splicing"/>
    <property type="evidence" value="ECO:0007669"/>
    <property type="project" value="UniProtKB-KW"/>
</dbReference>
<dbReference type="GO" id="GO:0005634">
    <property type="term" value="C:nucleus"/>
    <property type="evidence" value="ECO:0007669"/>
    <property type="project" value="UniProtKB-SubCell"/>
</dbReference>
<keyword evidence="3 6" id="KW-0694">RNA-binding</keyword>
<dbReference type="PANTHER" id="PTHR48028">
    <property type="entry name" value="GLYCINE-RICH RNA-BINDING PROTEIN RZ1A"/>
    <property type="match status" value="1"/>
</dbReference>
<dbReference type="PROSITE" id="PS50102">
    <property type="entry name" value="RRM"/>
    <property type="match status" value="1"/>
</dbReference>
<evidence type="ECO:0000256" key="3">
    <source>
        <dbReference type="ARBA" id="ARBA00022884"/>
    </source>
</evidence>
<protein>
    <recommendedName>
        <fullName evidence="7">RRM domain-containing protein</fullName>
    </recommendedName>
</protein>
<dbReference type="PANTHER" id="PTHR48028:SF4">
    <property type="entry name" value="SC35-LIKE SPLICING FACTOR"/>
    <property type="match status" value="1"/>
</dbReference>
<organism evidence="8 9">
    <name type="scientific">Dendrobium chrysotoxum</name>
    <name type="common">Orchid</name>
    <dbReference type="NCBI Taxonomy" id="161865"/>
    <lineage>
        <taxon>Eukaryota</taxon>
        <taxon>Viridiplantae</taxon>
        <taxon>Streptophyta</taxon>
        <taxon>Embryophyta</taxon>
        <taxon>Tracheophyta</taxon>
        <taxon>Spermatophyta</taxon>
        <taxon>Magnoliopsida</taxon>
        <taxon>Liliopsida</taxon>
        <taxon>Asparagales</taxon>
        <taxon>Orchidaceae</taxon>
        <taxon>Epidendroideae</taxon>
        <taxon>Malaxideae</taxon>
        <taxon>Dendrobiinae</taxon>
        <taxon>Dendrobium</taxon>
    </lineage>
</organism>
<evidence type="ECO:0000256" key="4">
    <source>
        <dbReference type="ARBA" id="ARBA00023187"/>
    </source>
</evidence>
<keyword evidence="9" id="KW-1185">Reference proteome</keyword>
<feature type="domain" description="RRM" evidence="7">
    <location>
        <begin position="171"/>
        <end position="252"/>
    </location>
</feature>
<keyword evidence="4" id="KW-0508">mRNA splicing</keyword>
<accession>A0AAV7HD38</accession>
<comment type="subcellular location">
    <subcellularLocation>
        <location evidence="1">Nucleus</location>
    </subcellularLocation>
</comment>
<dbReference type="Pfam" id="PF00076">
    <property type="entry name" value="RRM_1"/>
    <property type="match status" value="1"/>
</dbReference>
<reference evidence="8 9" key="1">
    <citation type="journal article" date="2021" name="Hortic Res">
        <title>Chromosome-scale assembly of the Dendrobium chrysotoxum genome enhances the understanding of orchid evolution.</title>
        <authorList>
            <person name="Zhang Y."/>
            <person name="Zhang G.Q."/>
            <person name="Zhang D."/>
            <person name="Liu X.D."/>
            <person name="Xu X.Y."/>
            <person name="Sun W.H."/>
            <person name="Yu X."/>
            <person name="Zhu X."/>
            <person name="Wang Z.W."/>
            <person name="Zhao X."/>
            <person name="Zhong W.Y."/>
            <person name="Chen H."/>
            <person name="Yin W.L."/>
            <person name="Huang T."/>
            <person name="Niu S.C."/>
            <person name="Liu Z.J."/>
        </authorList>
    </citation>
    <scope>NUCLEOTIDE SEQUENCE [LARGE SCALE GENOMIC DNA]</scope>
    <source>
        <strain evidence="8">Lindl</strain>
    </source>
</reference>
<comment type="caution">
    <text evidence="8">The sequence shown here is derived from an EMBL/GenBank/DDBJ whole genome shotgun (WGS) entry which is preliminary data.</text>
</comment>
<evidence type="ECO:0000256" key="6">
    <source>
        <dbReference type="PROSITE-ProRule" id="PRU00176"/>
    </source>
</evidence>
<proteinExistence type="predicted"/>
<evidence type="ECO:0000313" key="8">
    <source>
        <dbReference type="EMBL" id="KAH0466921.1"/>
    </source>
</evidence>
<dbReference type="EMBL" id="JAGFBR010000005">
    <property type="protein sequence ID" value="KAH0466921.1"/>
    <property type="molecule type" value="Genomic_DNA"/>
</dbReference>
<sequence length="252" mass="29564">MTIHVLNFSCEFLPFTTLRKLHHRIVFVSFGFRNYTSPLSKARSSSSPLRAFSVRANEYDGRQREEAMVPENDSIDSKEADLKHVVGFLRDLRVRPSITINFTFKSSESIRIDESYSIGCVATADINVDLLSHIPKVRYFFYFSSYFSSLQIFFYECFHEKGYLNHIYHAKRYFICVIEMSARIDNLFLLFNKYKQVVDILIPRDHRIAKSRSFAFVRYKYANEAQKARGNFASQYVHIHALFSIKKVALRL</sequence>
<dbReference type="Gene3D" id="3.30.70.330">
    <property type="match status" value="1"/>
</dbReference>
<keyword evidence="2" id="KW-0507">mRNA processing</keyword>
<gene>
    <name evidence="8" type="ORF">IEQ34_004159</name>
</gene>
<dbReference type="SUPFAM" id="SSF54928">
    <property type="entry name" value="RNA-binding domain, RBD"/>
    <property type="match status" value="1"/>
</dbReference>
<dbReference type="InterPro" id="IPR051106">
    <property type="entry name" value="RNA-bind/splicing_reg"/>
</dbReference>
<evidence type="ECO:0000256" key="5">
    <source>
        <dbReference type="ARBA" id="ARBA00023242"/>
    </source>
</evidence>
<dbReference type="InterPro" id="IPR000504">
    <property type="entry name" value="RRM_dom"/>
</dbReference>
<dbReference type="GO" id="GO:0003723">
    <property type="term" value="F:RNA binding"/>
    <property type="evidence" value="ECO:0007669"/>
    <property type="project" value="UniProtKB-UniRule"/>
</dbReference>
<dbReference type="InterPro" id="IPR012677">
    <property type="entry name" value="Nucleotide-bd_a/b_plait_sf"/>
</dbReference>
<name>A0AAV7HD38_DENCH</name>
<keyword evidence="5" id="KW-0539">Nucleus</keyword>
<dbReference type="InterPro" id="IPR035979">
    <property type="entry name" value="RBD_domain_sf"/>
</dbReference>
<evidence type="ECO:0000259" key="7">
    <source>
        <dbReference type="PROSITE" id="PS50102"/>
    </source>
</evidence>
<evidence type="ECO:0000256" key="2">
    <source>
        <dbReference type="ARBA" id="ARBA00022664"/>
    </source>
</evidence>